<dbReference type="Pfam" id="PF10545">
    <property type="entry name" value="MADF_DNA_bdg"/>
    <property type="match status" value="1"/>
</dbReference>
<sequence length="271" mass="31061">MDEWSDVDLYRVTELFGDHANLWDRYHEDYYNQQKKYRSYCQILEGLCLPSASVSDVVSILRELRRNYVSTLQKMRINIYGQNERLGGGNGGRMDRPVPKWFWVMHGFLYDHLNANESLLDPNINPSTRTSPLSPCACKLVDIGPKKGGTSGKDDPGLVHQERVTLDEKKWDKVDEENEVARGNGEFSVTSASHKGEILFIRAPRVLNTIRMNTVYEFPDRRMNVPSKMLSKVESQYNPPSENNGELDNSRTRNCCSKSKGPCQTNYQDVD</sequence>
<dbReference type="EMBL" id="GBYB01011387">
    <property type="protein sequence ID" value="JAG81154.1"/>
    <property type="molecule type" value="Transcribed_RNA"/>
</dbReference>
<accession>A0A0C9RE23</accession>
<proteinExistence type="predicted"/>
<dbReference type="AlphaFoldDB" id="A0A0C9RE23"/>
<gene>
    <name evidence="3" type="primary">lipB_1</name>
    <name evidence="3" type="ORF">g.13741</name>
</gene>
<dbReference type="PROSITE" id="PS51029">
    <property type="entry name" value="MADF"/>
    <property type="match status" value="1"/>
</dbReference>
<dbReference type="InterPro" id="IPR006578">
    <property type="entry name" value="MADF-dom"/>
</dbReference>
<protein>
    <submittedName>
        <fullName evidence="3">LipB_1 protein</fullName>
    </submittedName>
</protein>
<name>A0A0C9RE23_9HYME</name>
<reference evidence="3" key="1">
    <citation type="submission" date="2015-01" db="EMBL/GenBank/DDBJ databases">
        <title>Transcriptome Assembly of Fopius arisanus.</title>
        <authorList>
            <person name="Geib S."/>
        </authorList>
    </citation>
    <scope>NUCLEOTIDE SEQUENCE</scope>
</reference>
<feature type="compositionally biased region" description="Polar residues" evidence="1">
    <location>
        <begin position="233"/>
        <end position="271"/>
    </location>
</feature>
<evidence type="ECO:0000313" key="3">
    <source>
        <dbReference type="EMBL" id="JAG81154.1"/>
    </source>
</evidence>
<feature type="domain" description="MADF" evidence="2">
    <location>
        <begin position="11"/>
        <end position="114"/>
    </location>
</feature>
<evidence type="ECO:0000259" key="2">
    <source>
        <dbReference type="PROSITE" id="PS51029"/>
    </source>
</evidence>
<evidence type="ECO:0000256" key="1">
    <source>
        <dbReference type="SAM" id="MobiDB-lite"/>
    </source>
</evidence>
<organism evidence="3">
    <name type="scientific">Fopius arisanus</name>
    <dbReference type="NCBI Taxonomy" id="64838"/>
    <lineage>
        <taxon>Eukaryota</taxon>
        <taxon>Metazoa</taxon>
        <taxon>Ecdysozoa</taxon>
        <taxon>Arthropoda</taxon>
        <taxon>Hexapoda</taxon>
        <taxon>Insecta</taxon>
        <taxon>Pterygota</taxon>
        <taxon>Neoptera</taxon>
        <taxon>Endopterygota</taxon>
        <taxon>Hymenoptera</taxon>
        <taxon>Apocrita</taxon>
        <taxon>Ichneumonoidea</taxon>
        <taxon>Braconidae</taxon>
        <taxon>Opiinae</taxon>
        <taxon>Fopius</taxon>
    </lineage>
</organism>
<feature type="region of interest" description="Disordered" evidence="1">
    <location>
        <begin position="232"/>
        <end position="271"/>
    </location>
</feature>